<dbReference type="SUPFAM" id="SSF52200">
    <property type="entry name" value="Toll/Interleukin receptor TIR domain"/>
    <property type="match status" value="1"/>
</dbReference>
<dbReference type="PROSITE" id="PS50104">
    <property type="entry name" value="TIR"/>
    <property type="match status" value="1"/>
</dbReference>
<dbReference type="Gene3D" id="3.40.50.10140">
    <property type="entry name" value="Toll/interleukin-1 receptor homology (TIR) domain"/>
    <property type="match status" value="1"/>
</dbReference>
<dbReference type="Proteomes" id="UP000377595">
    <property type="component" value="Unassembled WGS sequence"/>
</dbReference>
<reference evidence="2 3" key="1">
    <citation type="submission" date="2019-10" db="EMBL/GenBank/DDBJ databases">
        <title>Whole genome shotgun sequence of Acrocarpospora pleiomorpha NBRC 16267.</title>
        <authorList>
            <person name="Ichikawa N."/>
            <person name="Kimura A."/>
            <person name="Kitahashi Y."/>
            <person name="Komaki H."/>
            <person name="Oguchi A."/>
        </authorList>
    </citation>
    <scope>NUCLEOTIDE SEQUENCE [LARGE SCALE GENOMIC DNA]</scope>
    <source>
        <strain evidence="2 3">NBRC 16267</strain>
    </source>
</reference>
<proteinExistence type="predicted"/>
<dbReference type="InterPro" id="IPR000157">
    <property type="entry name" value="TIR_dom"/>
</dbReference>
<dbReference type="InterPro" id="IPR035897">
    <property type="entry name" value="Toll_tir_struct_dom_sf"/>
</dbReference>
<name>A0A5M3XXI1_9ACTN</name>
<dbReference type="GO" id="GO:0007165">
    <property type="term" value="P:signal transduction"/>
    <property type="evidence" value="ECO:0007669"/>
    <property type="project" value="InterPro"/>
</dbReference>
<sequence length="149" mass="16553">MTVSTAPHHGRDAFDVFISYCHRDADEVEKLAVALGSHGVRVAMDTLFLGPTDVLVHKVDKALRDSMHGLVVYSPASLTSTWVANEYAVLMRRAIENGTRFAPVLTGNVRLDDVPEFARARYFTDLRSVTPPVYDIRVKELAKALRNPS</sequence>
<dbReference type="EMBL" id="BLAF01000071">
    <property type="protein sequence ID" value="GES25670.1"/>
    <property type="molecule type" value="Genomic_DNA"/>
</dbReference>
<accession>A0A5M3XXI1</accession>
<gene>
    <name evidence="2" type="ORF">Aple_085690</name>
</gene>
<evidence type="ECO:0000313" key="2">
    <source>
        <dbReference type="EMBL" id="GES25670.1"/>
    </source>
</evidence>
<evidence type="ECO:0000259" key="1">
    <source>
        <dbReference type="PROSITE" id="PS50104"/>
    </source>
</evidence>
<dbReference type="SMART" id="SM00255">
    <property type="entry name" value="TIR"/>
    <property type="match status" value="1"/>
</dbReference>
<dbReference type="RefSeq" id="WP_155350425.1">
    <property type="nucleotide sequence ID" value="NZ_BAAAHM010000019.1"/>
</dbReference>
<protein>
    <recommendedName>
        <fullName evidence="1">TIR domain-containing protein</fullName>
    </recommendedName>
</protein>
<dbReference type="OrthoDB" id="3483208at2"/>
<dbReference type="AlphaFoldDB" id="A0A5M3XXI1"/>
<feature type="domain" description="TIR" evidence="1">
    <location>
        <begin position="12"/>
        <end position="149"/>
    </location>
</feature>
<organism evidence="2 3">
    <name type="scientific">Acrocarpospora pleiomorpha</name>
    <dbReference type="NCBI Taxonomy" id="90975"/>
    <lineage>
        <taxon>Bacteria</taxon>
        <taxon>Bacillati</taxon>
        <taxon>Actinomycetota</taxon>
        <taxon>Actinomycetes</taxon>
        <taxon>Streptosporangiales</taxon>
        <taxon>Streptosporangiaceae</taxon>
        <taxon>Acrocarpospora</taxon>
    </lineage>
</organism>
<evidence type="ECO:0000313" key="3">
    <source>
        <dbReference type="Proteomes" id="UP000377595"/>
    </source>
</evidence>
<keyword evidence="3" id="KW-1185">Reference proteome</keyword>
<dbReference type="Pfam" id="PF13676">
    <property type="entry name" value="TIR_2"/>
    <property type="match status" value="1"/>
</dbReference>
<comment type="caution">
    <text evidence="2">The sequence shown here is derived from an EMBL/GenBank/DDBJ whole genome shotgun (WGS) entry which is preliminary data.</text>
</comment>